<dbReference type="EMBL" id="CDMZ01001569">
    <property type="protein sequence ID" value="CEM34544.1"/>
    <property type="molecule type" value="Genomic_DNA"/>
</dbReference>
<proteinExistence type="predicted"/>
<evidence type="ECO:0000313" key="2">
    <source>
        <dbReference type="EMBL" id="CEM34544.1"/>
    </source>
</evidence>
<feature type="compositionally biased region" description="Low complexity" evidence="1">
    <location>
        <begin position="110"/>
        <end position="123"/>
    </location>
</feature>
<organism evidence="2">
    <name type="scientific">Chromera velia CCMP2878</name>
    <dbReference type="NCBI Taxonomy" id="1169474"/>
    <lineage>
        <taxon>Eukaryota</taxon>
        <taxon>Sar</taxon>
        <taxon>Alveolata</taxon>
        <taxon>Colpodellida</taxon>
        <taxon>Chromeraceae</taxon>
        <taxon>Chromera</taxon>
    </lineage>
</organism>
<dbReference type="VEuPathDB" id="CryptoDB:Cvel_5232"/>
<name>A0A0G4GUQ0_9ALVE</name>
<feature type="region of interest" description="Disordered" evidence="1">
    <location>
        <begin position="107"/>
        <end position="127"/>
    </location>
</feature>
<feature type="compositionally biased region" description="Basic and acidic residues" evidence="1">
    <location>
        <begin position="14"/>
        <end position="23"/>
    </location>
</feature>
<sequence length="139" mass="15381">MEEGAAVKGLPPHLAEEIKKKDPDALPEMAQSVKYEIRKDRACLVCLLCPESAYAIKNEKVLSAWLDYKRRHKDSGGHVAKEKIKRGGSDLFSINFVKKIPKTKEGEVASRLSQQSSSSSVVSRPPPPVRKCEGILLII</sequence>
<accession>A0A0G4GUQ0</accession>
<feature type="region of interest" description="Disordered" evidence="1">
    <location>
        <begin position="1"/>
        <end position="23"/>
    </location>
</feature>
<gene>
    <name evidence="2" type="ORF">Cvel_5232</name>
</gene>
<reference evidence="2" key="1">
    <citation type="submission" date="2014-11" db="EMBL/GenBank/DDBJ databases">
        <authorList>
            <person name="Otto D Thomas"/>
            <person name="Naeem Raeece"/>
        </authorList>
    </citation>
    <scope>NUCLEOTIDE SEQUENCE</scope>
</reference>
<evidence type="ECO:0000256" key="1">
    <source>
        <dbReference type="SAM" id="MobiDB-lite"/>
    </source>
</evidence>
<protein>
    <submittedName>
        <fullName evidence="2">Uncharacterized protein</fullName>
    </submittedName>
</protein>
<dbReference type="AlphaFoldDB" id="A0A0G4GUQ0"/>